<proteinExistence type="predicted"/>
<reference evidence="2" key="1">
    <citation type="submission" date="2020-12" db="EMBL/GenBank/DDBJ databases">
        <title>Desulfobium dissulfuricans gen. nov., sp. nov., a novel mesophilic, sulfate-reducing bacterium isolated from a deep-sea hydrothermal vent.</title>
        <authorList>
            <person name="Hashimoto Y."/>
            <person name="Tame A."/>
            <person name="Sawayama S."/>
            <person name="Miyazaki J."/>
            <person name="Takai K."/>
            <person name="Nakagawa S."/>
        </authorList>
    </citation>
    <scope>NUCLEOTIDE SEQUENCE</scope>
    <source>
        <strain evidence="2">GF1</strain>
    </source>
</reference>
<gene>
    <name evidence="2" type="ORF">GF1_08530</name>
</gene>
<sequence>MIKARYMALGSNKKKFLACFDPVRMRWSMAEVRRSGRKPVFSGAVADWEPTGNSGADLYCSLATPRTHLLLAEFPKLKKELLTLQINERIRQEGLYGEDIHFIQKIKKLDRRGDSQKLSVVSIPSTDLNPLLDPELADHGLRIRRIVPAPVAIAGLLGQFTIEPVLAAIFSEEGLQVLLVRDSQPLYSQMVPPDISGLFEEAMLAQTFETVRQNIRRLFSLEVDKFICLGQGHETCPDRIGGEDSWQPDWNLILEAESLEDVYRYPELYGTWFADPDYDCLPRSWRASYALQQATGWVTAGLLLAAAGLGAMGYTGRAGLGEMRQQYQRLFQETSARQRELGIMLPSDEERQLVEQVASLQARIRVQPRLENILATIAATIPDSVKIVSFTYRAGAAGTMPPGTSSPGPGYPPAPGQQSPGQGTDSGNRAMRVNGLLGGTGRLHIVFTTRGDLLEARSSFEEAISGLAKKYTLENVEWNYGQEAGAGLLECDLVLTKPDGEDRR</sequence>
<dbReference type="RefSeq" id="WP_267928384.1">
    <property type="nucleotide sequence ID" value="NZ_AP024233.1"/>
</dbReference>
<name>A0A915U122_9BACT</name>
<keyword evidence="3" id="KW-1185">Reference proteome</keyword>
<accession>A0A915U122</accession>
<evidence type="ECO:0008006" key="4">
    <source>
        <dbReference type="Google" id="ProtNLM"/>
    </source>
</evidence>
<organism evidence="2 3">
    <name type="scientific">Desulfolithobacter dissulfuricans</name>
    <dbReference type="NCBI Taxonomy" id="2795293"/>
    <lineage>
        <taxon>Bacteria</taxon>
        <taxon>Pseudomonadati</taxon>
        <taxon>Thermodesulfobacteriota</taxon>
        <taxon>Desulfobulbia</taxon>
        <taxon>Desulfobulbales</taxon>
        <taxon>Desulfobulbaceae</taxon>
        <taxon>Desulfolithobacter</taxon>
    </lineage>
</organism>
<evidence type="ECO:0000313" key="2">
    <source>
        <dbReference type="EMBL" id="BCO08477.1"/>
    </source>
</evidence>
<dbReference type="Proteomes" id="UP001063350">
    <property type="component" value="Chromosome"/>
</dbReference>
<protein>
    <recommendedName>
        <fullName evidence="4">GspL periplasmic domain-containing protein</fullName>
    </recommendedName>
</protein>
<dbReference type="KEGG" id="ddu:GF1_08530"/>
<evidence type="ECO:0000256" key="1">
    <source>
        <dbReference type="SAM" id="MobiDB-lite"/>
    </source>
</evidence>
<evidence type="ECO:0000313" key="3">
    <source>
        <dbReference type="Proteomes" id="UP001063350"/>
    </source>
</evidence>
<dbReference type="AlphaFoldDB" id="A0A915U122"/>
<dbReference type="EMBL" id="AP024233">
    <property type="protein sequence ID" value="BCO08477.1"/>
    <property type="molecule type" value="Genomic_DNA"/>
</dbReference>
<feature type="compositionally biased region" description="Low complexity" evidence="1">
    <location>
        <begin position="399"/>
        <end position="408"/>
    </location>
</feature>
<feature type="region of interest" description="Disordered" evidence="1">
    <location>
        <begin position="399"/>
        <end position="433"/>
    </location>
</feature>